<dbReference type="PANTHER" id="PTHR33116:SF78">
    <property type="entry name" value="OS12G0587133 PROTEIN"/>
    <property type="match status" value="1"/>
</dbReference>
<dbReference type="Proteomes" id="UP000245207">
    <property type="component" value="Unassembled WGS sequence"/>
</dbReference>
<dbReference type="OrthoDB" id="1748960at2759"/>
<gene>
    <name evidence="2" type="ORF">CTI12_AA414010</name>
</gene>
<comment type="caution">
    <text evidence="2">The sequence shown here is derived from an EMBL/GenBank/DDBJ whole genome shotgun (WGS) entry which is preliminary data.</text>
</comment>
<protein>
    <submittedName>
        <fullName evidence="2">Reverse transcriptase zinc-binding domain-containing protein</fullName>
    </submittedName>
</protein>
<dbReference type="GO" id="GO:0003964">
    <property type="term" value="F:RNA-directed DNA polymerase activity"/>
    <property type="evidence" value="ECO:0007669"/>
    <property type="project" value="UniProtKB-KW"/>
</dbReference>
<keyword evidence="2" id="KW-0548">Nucleotidyltransferase</keyword>
<evidence type="ECO:0000313" key="2">
    <source>
        <dbReference type="EMBL" id="PWA56950.1"/>
    </source>
</evidence>
<evidence type="ECO:0000259" key="1">
    <source>
        <dbReference type="Pfam" id="PF13966"/>
    </source>
</evidence>
<dbReference type="InterPro" id="IPR026960">
    <property type="entry name" value="RVT-Znf"/>
</dbReference>
<keyword evidence="2" id="KW-0808">Transferase</keyword>
<keyword evidence="3" id="KW-1185">Reference proteome</keyword>
<organism evidence="2 3">
    <name type="scientific">Artemisia annua</name>
    <name type="common">Sweet wormwood</name>
    <dbReference type="NCBI Taxonomy" id="35608"/>
    <lineage>
        <taxon>Eukaryota</taxon>
        <taxon>Viridiplantae</taxon>
        <taxon>Streptophyta</taxon>
        <taxon>Embryophyta</taxon>
        <taxon>Tracheophyta</taxon>
        <taxon>Spermatophyta</taxon>
        <taxon>Magnoliopsida</taxon>
        <taxon>eudicotyledons</taxon>
        <taxon>Gunneridae</taxon>
        <taxon>Pentapetalae</taxon>
        <taxon>asterids</taxon>
        <taxon>campanulids</taxon>
        <taxon>Asterales</taxon>
        <taxon>Asteraceae</taxon>
        <taxon>Asteroideae</taxon>
        <taxon>Anthemideae</taxon>
        <taxon>Artemisiinae</taxon>
        <taxon>Artemisia</taxon>
    </lineage>
</organism>
<dbReference type="STRING" id="35608.A0A2U1M6T8"/>
<name>A0A2U1M6T8_ARTAN</name>
<reference evidence="2 3" key="1">
    <citation type="journal article" date="2018" name="Mol. Plant">
        <title>The genome of Artemisia annua provides insight into the evolution of Asteraceae family and artemisinin biosynthesis.</title>
        <authorList>
            <person name="Shen Q."/>
            <person name="Zhang L."/>
            <person name="Liao Z."/>
            <person name="Wang S."/>
            <person name="Yan T."/>
            <person name="Shi P."/>
            <person name="Liu M."/>
            <person name="Fu X."/>
            <person name="Pan Q."/>
            <person name="Wang Y."/>
            <person name="Lv Z."/>
            <person name="Lu X."/>
            <person name="Zhang F."/>
            <person name="Jiang W."/>
            <person name="Ma Y."/>
            <person name="Chen M."/>
            <person name="Hao X."/>
            <person name="Li L."/>
            <person name="Tang Y."/>
            <person name="Lv G."/>
            <person name="Zhou Y."/>
            <person name="Sun X."/>
            <person name="Brodelius P.E."/>
            <person name="Rose J.K.C."/>
            <person name="Tang K."/>
        </authorList>
    </citation>
    <scope>NUCLEOTIDE SEQUENCE [LARGE SCALE GENOMIC DNA]</scope>
    <source>
        <strain evidence="3">cv. Huhao1</strain>
        <tissue evidence="2">Leaf</tissue>
    </source>
</reference>
<accession>A0A2U1M6T8</accession>
<keyword evidence="2" id="KW-0695">RNA-directed DNA polymerase</keyword>
<dbReference type="Pfam" id="PF13966">
    <property type="entry name" value="zf-RVT"/>
    <property type="match status" value="1"/>
</dbReference>
<sequence length="280" mass="33238">MDSHQHLFFSCNYSQKIWGKITQRLQMDCHKLGWNDIVKKFAECYNGKNIDSIVRRLCLAASVYHVWQERNKRLFSGELRNEEEVYNLISEAVRLRLMSLKVKLTKATSKIQIVWSDKLVLVVSDMSQYGKIENMEVKWNKVVWYTQNIPKYSFILWLAIQNKLTTQDKIKSWGSYDLMRLQMDCHKLGWNDIVKKFAECYNGKNIDSIVRRLCLAASVYHVWQERNKRLFSGELRNEEEVYNLICEAVRLRLMSLKVKLTKATSKIQRVWDIQLNIISQ</sequence>
<evidence type="ECO:0000313" key="3">
    <source>
        <dbReference type="Proteomes" id="UP000245207"/>
    </source>
</evidence>
<dbReference type="PANTHER" id="PTHR33116">
    <property type="entry name" value="REVERSE TRANSCRIPTASE ZINC-BINDING DOMAIN-CONTAINING PROTEIN-RELATED-RELATED"/>
    <property type="match status" value="1"/>
</dbReference>
<dbReference type="AlphaFoldDB" id="A0A2U1M6T8"/>
<proteinExistence type="predicted"/>
<dbReference type="EMBL" id="PKPP01006308">
    <property type="protein sequence ID" value="PWA56950.1"/>
    <property type="molecule type" value="Genomic_DNA"/>
</dbReference>
<feature type="domain" description="Reverse transcriptase zinc-binding" evidence="1">
    <location>
        <begin position="132"/>
        <end position="175"/>
    </location>
</feature>